<evidence type="ECO:0000256" key="1">
    <source>
        <dbReference type="SAM" id="MobiDB-lite"/>
    </source>
</evidence>
<feature type="region of interest" description="Disordered" evidence="1">
    <location>
        <begin position="303"/>
        <end position="322"/>
    </location>
</feature>
<dbReference type="GO" id="GO:0043448">
    <property type="term" value="P:alkane catabolic process"/>
    <property type="evidence" value="ECO:0007669"/>
    <property type="project" value="TreeGrafter"/>
</dbReference>
<evidence type="ECO:0000256" key="2">
    <source>
        <dbReference type="SAM" id="SignalP"/>
    </source>
</evidence>
<feature type="compositionally biased region" description="Low complexity" evidence="1">
    <location>
        <begin position="206"/>
        <end position="220"/>
    </location>
</feature>
<keyword evidence="2" id="KW-0732">Signal</keyword>
<dbReference type="Proteomes" id="UP000256269">
    <property type="component" value="Unassembled WGS sequence"/>
</dbReference>
<evidence type="ECO:0000313" key="3">
    <source>
        <dbReference type="EMBL" id="REH41781.1"/>
    </source>
</evidence>
<feature type="signal peptide" evidence="2">
    <location>
        <begin position="1"/>
        <end position="20"/>
    </location>
</feature>
<feature type="region of interest" description="Disordered" evidence="1">
    <location>
        <begin position="192"/>
        <end position="220"/>
    </location>
</feature>
<dbReference type="RefSeq" id="WP_116177823.1">
    <property type="nucleotide sequence ID" value="NZ_CP144375.1"/>
</dbReference>
<comment type="caution">
    <text evidence="3">The sequence shown here is derived from an EMBL/GenBank/DDBJ whole genome shotgun (WGS) entry which is preliminary data.</text>
</comment>
<proteinExistence type="predicted"/>
<gene>
    <name evidence="3" type="ORF">BCF44_11183</name>
</gene>
<organism evidence="3 4">
    <name type="scientific">Kutzneria buriramensis</name>
    <dbReference type="NCBI Taxonomy" id="1045776"/>
    <lineage>
        <taxon>Bacteria</taxon>
        <taxon>Bacillati</taxon>
        <taxon>Actinomycetota</taxon>
        <taxon>Actinomycetes</taxon>
        <taxon>Pseudonocardiales</taxon>
        <taxon>Pseudonocardiaceae</taxon>
        <taxon>Kutzneria</taxon>
    </lineage>
</organism>
<evidence type="ECO:0000313" key="4">
    <source>
        <dbReference type="Proteomes" id="UP000256269"/>
    </source>
</evidence>
<sequence>MSRKHVVSLAALVAAGAAMLAACGTQEATQPQTAPAATNAADATPLNLLQGTAKSNNATMGTGDWAPPGAPAAVAQKWVQLSAGVAGNLDPVVTNGAHKVLYVFDKDTEDTSNCTGACKTTWPPVEINPKGGKVFVAGVDPRAVGFIKRADDGNFQLTLNHHPIYTFSKDVKPFDTNGEAVQNIWWAVEPDGSRNFGGHTPPGSTPPATSTTTPPTGAPTAALTAKSAILFDDKNFADSGASQGVAGPGCQPVARPGVTSSITTDGTLKLWTGDNCTGKSIVINGDVRDLASIGFDNAIRSVRFGDGGSTTTPPTTTTKNNSNLTATSAILDSGKNLQEPDGSQAVAGHGCQNVGNPSGVSSIQADGTYKLWTGPNCTGKSMIVTGNQLDLSTIGFDKMVASIRFAD</sequence>
<dbReference type="InterPro" id="IPR005297">
    <property type="entry name" value="Lipoprotein_repeat"/>
</dbReference>
<dbReference type="PANTHER" id="PTHR39335">
    <property type="entry name" value="BLL4220 PROTEIN"/>
    <property type="match status" value="1"/>
</dbReference>
<dbReference type="EMBL" id="QUNO01000011">
    <property type="protein sequence ID" value="REH41781.1"/>
    <property type="molecule type" value="Genomic_DNA"/>
</dbReference>
<dbReference type="PANTHER" id="PTHR39335:SF1">
    <property type="entry name" value="BLL4220 PROTEIN"/>
    <property type="match status" value="1"/>
</dbReference>
<accession>A0A3E0HBL0</accession>
<keyword evidence="4" id="KW-1185">Reference proteome</keyword>
<feature type="compositionally biased region" description="Low complexity" evidence="1">
    <location>
        <begin position="309"/>
        <end position="322"/>
    </location>
</feature>
<keyword evidence="3" id="KW-0449">Lipoprotein</keyword>
<reference evidence="3 4" key="1">
    <citation type="submission" date="2018-08" db="EMBL/GenBank/DDBJ databases">
        <title>Genomic Encyclopedia of Archaeal and Bacterial Type Strains, Phase II (KMG-II): from individual species to whole genera.</title>
        <authorList>
            <person name="Goeker M."/>
        </authorList>
    </citation>
    <scope>NUCLEOTIDE SEQUENCE [LARGE SCALE GENOMIC DNA]</scope>
    <source>
        <strain evidence="3 4">DSM 45791</strain>
    </source>
</reference>
<feature type="chain" id="PRO_5038981095" evidence="2">
    <location>
        <begin position="21"/>
        <end position="407"/>
    </location>
</feature>
<protein>
    <submittedName>
        <fullName evidence="3">Putative lipoprotein with Yx(FWY)xxD motif</fullName>
    </submittedName>
</protein>
<dbReference type="AlphaFoldDB" id="A0A3E0HBL0"/>
<dbReference type="OrthoDB" id="597632at2"/>
<dbReference type="PROSITE" id="PS51257">
    <property type="entry name" value="PROKAR_LIPOPROTEIN"/>
    <property type="match status" value="1"/>
</dbReference>
<name>A0A3E0HBL0_9PSEU</name>
<dbReference type="Pfam" id="PF03640">
    <property type="entry name" value="Lipoprotein_15"/>
    <property type="match status" value="2"/>
</dbReference>